<dbReference type="Pfam" id="PF03232">
    <property type="entry name" value="COQ7"/>
    <property type="match status" value="1"/>
</dbReference>
<comment type="caution">
    <text evidence="10">The sequence shown here is derived from an EMBL/GenBank/DDBJ whole genome shotgun (WGS) entry which is preliminary data.</text>
</comment>
<protein>
    <recommendedName>
        <fullName evidence="9">3-demethoxyubiquinol 3-hydroxylase</fullName>
        <shortName evidence="9">DMQ hydroxylase</shortName>
        <ecNumber evidence="9">1.14.99.60</ecNumber>
    </recommendedName>
    <alternativeName>
        <fullName evidence="9">2-nonaprenyl-3-methyl-6-methoxy-1,4-benzoquinol hydroxylase</fullName>
    </alternativeName>
</protein>
<feature type="binding site" evidence="9">
    <location>
        <position position="62"/>
    </location>
    <ligand>
        <name>Fe cation</name>
        <dbReference type="ChEBI" id="CHEBI:24875"/>
        <label>1</label>
    </ligand>
</feature>
<dbReference type="GO" id="GO:0005886">
    <property type="term" value="C:plasma membrane"/>
    <property type="evidence" value="ECO:0007669"/>
    <property type="project" value="UniProtKB-SubCell"/>
</dbReference>
<dbReference type="EC" id="1.14.99.60" evidence="9"/>
<organism evidence="10 11">
    <name type="scientific">Legionella quinlivanii</name>
    <dbReference type="NCBI Taxonomy" id="45073"/>
    <lineage>
        <taxon>Bacteria</taxon>
        <taxon>Pseudomonadati</taxon>
        <taxon>Pseudomonadota</taxon>
        <taxon>Gammaproteobacteria</taxon>
        <taxon>Legionellales</taxon>
        <taxon>Legionellaceae</taxon>
        <taxon>Legionella</taxon>
    </lineage>
</organism>
<keyword evidence="3 9" id="KW-0831">Ubiquinone biosynthesis</keyword>
<proteinExistence type="inferred from homology"/>
<dbReference type="UniPathway" id="UPA00232"/>
<dbReference type="GO" id="GO:0046872">
    <property type="term" value="F:metal ion binding"/>
    <property type="evidence" value="ECO:0007669"/>
    <property type="project" value="UniProtKB-KW"/>
</dbReference>
<evidence type="ECO:0000256" key="9">
    <source>
        <dbReference type="HAMAP-Rule" id="MF_01658"/>
    </source>
</evidence>
<feature type="binding site" evidence="9">
    <location>
        <position position="144"/>
    </location>
    <ligand>
        <name>Fe cation</name>
        <dbReference type="ChEBI" id="CHEBI:24875"/>
        <label>2</label>
    </ligand>
</feature>
<comment type="similarity">
    <text evidence="9">Belongs to the COQ7 family.</text>
</comment>
<keyword evidence="2 9" id="KW-1003">Cell membrane</keyword>
<dbReference type="PATRIC" id="fig|45073.5.peg.725"/>
<comment type="pathway">
    <text evidence="1 9">Cofactor biosynthesis; ubiquinone biosynthesis.</text>
</comment>
<evidence type="ECO:0000256" key="7">
    <source>
        <dbReference type="ARBA" id="ARBA00023033"/>
    </source>
</evidence>
<keyword evidence="10" id="KW-0830">Ubiquinone</keyword>
<keyword evidence="6 9" id="KW-0408">Iron</keyword>
<feature type="binding site" evidence="9">
    <location>
        <position position="176"/>
    </location>
    <ligand>
        <name>Fe cation</name>
        <dbReference type="ChEBI" id="CHEBI:24875"/>
        <label>2</label>
    </ligand>
</feature>
<comment type="cofactor">
    <cofactor evidence="9">
        <name>Fe cation</name>
        <dbReference type="ChEBI" id="CHEBI:24875"/>
    </cofactor>
    <text evidence="9">Binds 2 iron ions per subunit.</text>
</comment>
<evidence type="ECO:0000256" key="1">
    <source>
        <dbReference type="ARBA" id="ARBA00004749"/>
    </source>
</evidence>
<name>A0A0W0Y5P3_9GAMM</name>
<feature type="binding site" evidence="9">
    <location>
        <position position="179"/>
    </location>
    <ligand>
        <name>Fe cation</name>
        <dbReference type="ChEBI" id="CHEBI:24875"/>
        <label>2</label>
    </ligand>
</feature>
<dbReference type="Proteomes" id="UP000054618">
    <property type="component" value="Unassembled WGS sequence"/>
</dbReference>
<feature type="binding site" evidence="9">
    <location>
        <position position="92"/>
    </location>
    <ligand>
        <name>Fe cation</name>
        <dbReference type="ChEBI" id="CHEBI:24875"/>
        <label>2</label>
    </ligand>
</feature>
<dbReference type="CDD" id="cd01042">
    <property type="entry name" value="DMQH"/>
    <property type="match status" value="1"/>
</dbReference>
<keyword evidence="7 9" id="KW-0503">Monooxygenase</keyword>
<keyword evidence="5 9" id="KW-0560">Oxidoreductase</keyword>
<dbReference type="OrthoDB" id="5192789at2"/>
<dbReference type="EMBL" id="LNYS01000006">
    <property type="protein sequence ID" value="KTD51843.1"/>
    <property type="molecule type" value="Genomic_DNA"/>
</dbReference>
<dbReference type="RefSeq" id="WP_058506790.1">
    <property type="nucleotide sequence ID" value="NZ_CAAAIK010000011.1"/>
</dbReference>
<dbReference type="InterPro" id="IPR047809">
    <property type="entry name" value="COQ7_proteobact"/>
</dbReference>
<dbReference type="InterPro" id="IPR012347">
    <property type="entry name" value="Ferritin-like"/>
</dbReference>
<feature type="binding site" evidence="9">
    <location>
        <position position="92"/>
    </location>
    <ligand>
        <name>Fe cation</name>
        <dbReference type="ChEBI" id="CHEBI:24875"/>
        <label>1</label>
    </ligand>
</feature>
<evidence type="ECO:0000313" key="11">
    <source>
        <dbReference type="Proteomes" id="UP000054618"/>
    </source>
</evidence>
<evidence type="ECO:0000256" key="6">
    <source>
        <dbReference type="ARBA" id="ARBA00023004"/>
    </source>
</evidence>
<dbReference type="PANTHER" id="PTHR11237:SF4">
    <property type="entry name" value="5-DEMETHOXYUBIQUINONE HYDROXYLASE, MITOCHONDRIAL"/>
    <property type="match status" value="1"/>
</dbReference>
<keyword evidence="4 9" id="KW-0479">Metal-binding</keyword>
<dbReference type="STRING" id="45073.Lqui_0687"/>
<dbReference type="Gene3D" id="1.20.1260.10">
    <property type="match status" value="1"/>
</dbReference>
<dbReference type="PANTHER" id="PTHR11237">
    <property type="entry name" value="COENZYME Q10 BIOSYNTHESIS PROTEIN 7"/>
    <property type="match status" value="1"/>
</dbReference>
<evidence type="ECO:0000256" key="2">
    <source>
        <dbReference type="ARBA" id="ARBA00022475"/>
    </source>
</evidence>
<comment type="subcellular location">
    <subcellularLocation>
        <location evidence="9">Cell membrane</location>
        <topology evidence="9">Peripheral membrane protein</topology>
    </subcellularLocation>
</comment>
<dbReference type="HAMAP" id="MF_01658">
    <property type="entry name" value="COQ7"/>
    <property type="match status" value="1"/>
</dbReference>
<keyword evidence="8 9" id="KW-0472">Membrane</keyword>
<dbReference type="GO" id="GO:0008682">
    <property type="term" value="F:3-demethoxyubiquinol 3-hydroxylase activity"/>
    <property type="evidence" value="ECO:0007669"/>
    <property type="project" value="UniProtKB-EC"/>
</dbReference>
<feature type="binding site" evidence="9">
    <location>
        <position position="176"/>
    </location>
    <ligand>
        <name>Fe cation</name>
        <dbReference type="ChEBI" id="CHEBI:24875"/>
        <label>1</label>
    </ligand>
</feature>
<sequence length="213" mass="23643">MREFNLLDQCLAQIDTAIRSLLPPEKRETARVSPAQGLKEPHLSMQERKHVAGLMRVNHAGEVCAQALYQGQALTANLAHVREKMTQAASEEVDHLAWCEQRLRELGSEPSILNPVWYAGSLMLGAVAGLAGDKVSLGFLAETENQVSTHLKNHLKNLPAQDRKSRAIIEEMEQDETNHAHEAIEAGAMELPLPIKKMMSVVSKIMTKTAYYI</sequence>
<keyword evidence="11" id="KW-1185">Reference proteome</keyword>
<comment type="catalytic activity">
    <reaction evidence="9">
        <text>a 5-methoxy-2-methyl-3-(all-trans-polyprenyl)benzene-1,4-diol + AH2 + O2 = a 3-demethylubiquinol + A + H2O</text>
        <dbReference type="Rhea" id="RHEA:50908"/>
        <dbReference type="Rhea" id="RHEA-COMP:10859"/>
        <dbReference type="Rhea" id="RHEA-COMP:10914"/>
        <dbReference type="ChEBI" id="CHEBI:13193"/>
        <dbReference type="ChEBI" id="CHEBI:15377"/>
        <dbReference type="ChEBI" id="CHEBI:15379"/>
        <dbReference type="ChEBI" id="CHEBI:17499"/>
        <dbReference type="ChEBI" id="CHEBI:84167"/>
        <dbReference type="ChEBI" id="CHEBI:84422"/>
        <dbReference type="EC" id="1.14.99.60"/>
    </reaction>
</comment>
<evidence type="ECO:0000313" key="10">
    <source>
        <dbReference type="EMBL" id="KTD51843.1"/>
    </source>
</evidence>
<dbReference type="GO" id="GO:0006744">
    <property type="term" value="P:ubiquinone biosynthetic process"/>
    <property type="evidence" value="ECO:0007669"/>
    <property type="project" value="UniProtKB-UniRule"/>
</dbReference>
<reference evidence="10 11" key="1">
    <citation type="submission" date="2015-11" db="EMBL/GenBank/DDBJ databases">
        <title>Genomic analysis of 38 Legionella species identifies large and diverse effector repertoires.</title>
        <authorList>
            <person name="Burstein D."/>
            <person name="Amaro F."/>
            <person name="Zusman T."/>
            <person name="Lifshitz Z."/>
            <person name="Cohen O."/>
            <person name="Gilbert J.A."/>
            <person name="Pupko T."/>
            <person name="Shuman H.A."/>
            <person name="Segal G."/>
        </authorList>
    </citation>
    <scope>NUCLEOTIDE SEQUENCE [LARGE SCALE GENOMIC DNA]</scope>
    <source>
        <strain evidence="10 11">CDC#1442-AUS-E</strain>
    </source>
</reference>
<dbReference type="InterPro" id="IPR009078">
    <property type="entry name" value="Ferritin-like_SF"/>
</dbReference>
<gene>
    <name evidence="9" type="primary">coq7</name>
    <name evidence="10" type="ORF">Lqui_0687</name>
</gene>
<comment type="function">
    <text evidence="9">Catalyzes the hydroxylation of 2-nonaprenyl-3-methyl-6-methoxy-1,4-benzoquinol during ubiquinone biosynthesis.</text>
</comment>
<feature type="binding site" evidence="9">
    <location>
        <position position="95"/>
    </location>
    <ligand>
        <name>Fe cation</name>
        <dbReference type="ChEBI" id="CHEBI:24875"/>
        <label>1</label>
    </ligand>
</feature>
<evidence type="ECO:0000256" key="3">
    <source>
        <dbReference type="ARBA" id="ARBA00022688"/>
    </source>
</evidence>
<dbReference type="SUPFAM" id="SSF47240">
    <property type="entry name" value="Ferritin-like"/>
    <property type="match status" value="1"/>
</dbReference>
<dbReference type="NCBIfam" id="NF033656">
    <property type="entry name" value="DMQ_monoox_COQ7"/>
    <property type="match status" value="1"/>
</dbReference>
<evidence type="ECO:0000256" key="4">
    <source>
        <dbReference type="ARBA" id="ARBA00022723"/>
    </source>
</evidence>
<dbReference type="InterPro" id="IPR011566">
    <property type="entry name" value="Ubq_synth_Coq7"/>
</dbReference>
<evidence type="ECO:0000256" key="8">
    <source>
        <dbReference type="ARBA" id="ARBA00023136"/>
    </source>
</evidence>
<dbReference type="AlphaFoldDB" id="A0A0W0Y5P3"/>
<evidence type="ECO:0000256" key="5">
    <source>
        <dbReference type="ARBA" id="ARBA00023002"/>
    </source>
</evidence>
<accession>A0A0W0Y5P3</accession>